<dbReference type="PROSITE" id="PS51718">
    <property type="entry name" value="G_DYNAMIN_2"/>
    <property type="match status" value="1"/>
</dbReference>
<dbReference type="AlphaFoldDB" id="A0AAV1I0B4"/>
<dbReference type="SMART" id="SM00053">
    <property type="entry name" value="DYNc"/>
    <property type="match status" value="1"/>
</dbReference>
<gene>
    <name evidence="2" type="ORF">CVIRNUC_004044</name>
</gene>
<evidence type="ECO:0000259" key="1">
    <source>
        <dbReference type="PROSITE" id="PS51718"/>
    </source>
</evidence>
<dbReference type="GO" id="GO:0008017">
    <property type="term" value="F:microtubule binding"/>
    <property type="evidence" value="ECO:0007669"/>
    <property type="project" value="TreeGrafter"/>
</dbReference>
<dbReference type="InterPro" id="IPR045063">
    <property type="entry name" value="Dynamin_N"/>
</dbReference>
<dbReference type="PANTHER" id="PTHR11566:SF169">
    <property type="entry name" value="DYNAMIN-LIKE PROTEIN C"/>
    <property type="match status" value="1"/>
</dbReference>
<dbReference type="GO" id="GO:0005737">
    <property type="term" value="C:cytoplasm"/>
    <property type="evidence" value="ECO:0007669"/>
    <property type="project" value="TreeGrafter"/>
</dbReference>
<keyword evidence="3" id="KW-1185">Reference proteome</keyword>
<dbReference type="InterPro" id="IPR001401">
    <property type="entry name" value="Dynamin_GTPase"/>
</dbReference>
<dbReference type="InterPro" id="IPR027417">
    <property type="entry name" value="P-loop_NTPase"/>
</dbReference>
<dbReference type="CDD" id="cd08771">
    <property type="entry name" value="DLP_1"/>
    <property type="match status" value="1"/>
</dbReference>
<dbReference type="InterPro" id="IPR030381">
    <property type="entry name" value="G_DYNAMIN_dom"/>
</dbReference>
<feature type="domain" description="Dynamin-type G" evidence="1">
    <location>
        <begin position="36"/>
        <end position="323"/>
    </location>
</feature>
<proteinExistence type="predicted"/>
<dbReference type="PANTHER" id="PTHR11566">
    <property type="entry name" value="DYNAMIN"/>
    <property type="match status" value="1"/>
</dbReference>
<dbReference type="EMBL" id="CAUYUE010000005">
    <property type="protein sequence ID" value="CAK0773240.1"/>
    <property type="molecule type" value="Genomic_DNA"/>
</dbReference>
<sequence length="749" mass="82194">MAKMEFREDLYTNQEARLRFEAYSRLQASAVAFGESLAIPEIVAIGGQSDGKSTLLEAFLGFRFNVREVEMGTRRPLIVMMVHDPSAETPRCRLQAEDSEEYGPPIVPETAVAAAIKAMTDAHLARTGGTVSAKPIVLRAEYAYCPNLTIIDTPGFILKARQGEGESTPDDILEMVKVQAAPPHRLILFLQQSSVEWASSLWMHVVQELDPEFKRTVVIASKFDNRMKEFGERWEVDRYLSAAGYLSASVRPFFVALPKERALSSSGEWRSQIQAMDRDVLHQLQHNIAGGFDQDRFGPCIGFGNLKRYLEEELAKKYRDAAPATLALLQDRCSQLSAELALAESKLHAMQDVTSLRTAAMKHVGLLAGLFSSMLVEGAASPELVQHGYTTEEERAACGLTQWPGVPSLREPQHAQLPLLGGAAFERCMSEFQTAVACLSFPSVAQAHVANVVLALGLRGHAGGSAAEQAARQVGRAQARALLLPLLDHAIARLSAVMRRTWQLAVDYALPNDNPMRPYVAFNAELRAAFQGCIARMEEHCAALVRHELEVATSAFARRISLASLSLEDDGCEDAQNVPPVPPMQVLQDRAGHNIPPPTQILQDREVHASQMTVPETPSPDVVAAKRKGRSNLGRQVGMGALKARSKQGDGQYSNVYRLAEAHFMHIREAVAQESAPATLKAAFLEPVSRGLATDLSVHLFARTDQQFMSWFTSPGAVEVMHAKRDALARKAEGLIKCKDDFSELSRCL</sequence>
<protein>
    <recommendedName>
        <fullName evidence="1">Dynamin-type G domain-containing protein</fullName>
    </recommendedName>
</protein>
<dbReference type="GO" id="GO:0005874">
    <property type="term" value="C:microtubule"/>
    <property type="evidence" value="ECO:0007669"/>
    <property type="project" value="TreeGrafter"/>
</dbReference>
<dbReference type="Pfam" id="PF00350">
    <property type="entry name" value="Dynamin_N"/>
    <property type="match status" value="1"/>
</dbReference>
<reference evidence="2 3" key="1">
    <citation type="submission" date="2023-10" db="EMBL/GenBank/DDBJ databases">
        <authorList>
            <person name="Maclean D."/>
            <person name="Macfadyen A."/>
        </authorList>
    </citation>
    <scope>NUCLEOTIDE SEQUENCE [LARGE SCALE GENOMIC DNA]</scope>
</reference>
<comment type="caution">
    <text evidence="2">The sequence shown here is derived from an EMBL/GenBank/DDBJ whole genome shotgun (WGS) entry which is preliminary data.</text>
</comment>
<evidence type="ECO:0000313" key="2">
    <source>
        <dbReference type="EMBL" id="CAK0773240.1"/>
    </source>
</evidence>
<dbReference type="GO" id="GO:0003924">
    <property type="term" value="F:GTPase activity"/>
    <property type="evidence" value="ECO:0007669"/>
    <property type="project" value="InterPro"/>
</dbReference>
<organism evidence="2 3">
    <name type="scientific">Coccomyxa viridis</name>
    <dbReference type="NCBI Taxonomy" id="1274662"/>
    <lineage>
        <taxon>Eukaryota</taxon>
        <taxon>Viridiplantae</taxon>
        <taxon>Chlorophyta</taxon>
        <taxon>core chlorophytes</taxon>
        <taxon>Trebouxiophyceae</taxon>
        <taxon>Trebouxiophyceae incertae sedis</taxon>
        <taxon>Coccomyxaceae</taxon>
        <taxon>Coccomyxa</taxon>
    </lineage>
</organism>
<dbReference type="GO" id="GO:0005525">
    <property type="term" value="F:GTP binding"/>
    <property type="evidence" value="ECO:0007669"/>
    <property type="project" value="InterPro"/>
</dbReference>
<dbReference type="Gene3D" id="3.40.50.300">
    <property type="entry name" value="P-loop containing nucleotide triphosphate hydrolases"/>
    <property type="match status" value="1"/>
</dbReference>
<name>A0AAV1I0B4_9CHLO</name>
<dbReference type="SUPFAM" id="SSF52540">
    <property type="entry name" value="P-loop containing nucleoside triphosphate hydrolases"/>
    <property type="match status" value="1"/>
</dbReference>
<dbReference type="PRINTS" id="PR00195">
    <property type="entry name" value="DYNAMIN"/>
</dbReference>
<dbReference type="Proteomes" id="UP001314263">
    <property type="component" value="Unassembled WGS sequence"/>
</dbReference>
<accession>A0AAV1I0B4</accession>
<dbReference type="InterPro" id="IPR022812">
    <property type="entry name" value="Dynamin"/>
</dbReference>
<dbReference type="FunFam" id="3.40.50.300:FF:001030">
    <property type="entry name" value="Dynamin-related protein 5A"/>
    <property type="match status" value="1"/>
</dbReference>
<dbReference type="GO" id="GO:0016020">
    <property type="term" value="C:membrane"/>
    <property type="evidence" value="ECO:0007669"/>
    <property type="project" value="TreeGrafter"/>
</dbReference>
<evidence type="ECO:0000313" key="3">
    <source>
        <dbReference type="Proteomes" id="UP001314263"/>
    </source>
</evidence>